<reference evidence="10" key="1">
    <citation type="submission" date="2022-09" db="EMBL/GenBank/DDBJ databases">
        <title>Actin cytoskeleton and complex cell architecture in an #Asgard archaeon.</title>
        <authorList>
            <person name="Ponce Toledo R.I."/>
            <person name="Schleper C."/>
            <person name="Rodrigues Oliveira T."/>
            <person name="Wollweber F."/>
            <person name="Xu J."/>
            <person name="Rittmann S."/>
            <person name="Klingl A."/>
            <person name="Pilhofer M."/>
        </authorList>
    </citation>
    <scope>NUCLEOTIDE SEQUENCE</scope>
    <source>
        <strain evidence="10">B-35</strain>
    </source>
</reference>
<name>A0ABY6HS96_9ARCH</name>
<dbReference type="SUPFAM" id="SSF52540">
    <property type="entry name" value="P-loop containing nucleoside triphosphate hydrolases"/>
    <property type="match status" value="1"/>
</dbReference>
<dbReference type="Proteomes" id="UP001208689">
    <property type="component" value="Chromosome"/>
</dbReference>
<feature type="domain" description="ABC transmembrane type-1" evidence="9">
    <location>
        <begin position="24"/>
        <end position="289"/>
    </location>
</feature>
<keyword evidence="4 10" id="KW-0067">ATP-binding</keyword>
<evidence type="ECO:0000259" key="8">
    <source>
        <dbReference type="PROSITE" id="PS50893"/>
    </source>
</evidence>
<proteinExistence type="predicted"/>
<keyword evidence="5 7" id="KW-1133">Transmembrane helix</keyword>
<evidence type="ECO:0000256" key="7">
    <source>
        <dbReference type="SAM" id="Phobius"/>
    </source>
</evidence>
<evidence type="ECO:0000313" key="10">
    <source>
        <dbReference type="EMBL" id="UYP46233.1"/>
    </source>
</evidence>
<feature type="domain" description="ABC transporter" evidence="8">
    <location>
        <begin position="336"/>
        <end position="570"/>
    </location>
</feature>
<dbReference type="SMART" id="SM00382">
    <property type="entry name" value="AAA"/>
    <property type="match status" value="1"/>
</dbReference>
<dbReference type="InterPro" id="IPR003593">
    <property type="entry name" value="AAA+_ATPase"/>
</dbReference>
<dbReference type="InterPro" id="IPR027417">
    <property type="entry name" value="P-loop_NTPase"/>
</dbReference>
<dbReference type="PROSITE" id="PS00211">
    <property type="entry name" value="ABC_TRANSPORTER_1"/>
    <property type="match status" value="1"/>
</dbReference>
<dbReference type="Gene3D" id="1.20.1560.10">
    <property type="entry name" value="ABC transporter type 1, transmembrane domain"/>
    <property type="match status" value="1"/>
</dbReference>
<dbReference type="Pfam" id="PF00005">
    <property type="entry name" value="ABC_tran"/>
    <property type="match status" value="1"/>
</dbReference>
<dbReference type="InterPro" id="IPR017871">
    <property type="entry name" value="ABC_transporter-like_CS"/>
</dbReference>
<organism evidence="10 11">
    <name type="scientific">Candidatus Lokiarchaeum ossiferum</name>
    <dbReference type="NCBI Taxonomy" id="2951803"/>
    <lineage>
        <taxon>Archaea</taxon>
        <taxon>Promethearchaeati</taxon>
        <taxon>Promethearchaeota</taxon>
        <taxon>Promethearchaeia</taxon>
        <taxon>Promethearchaeales</taxon>
        <taxon>Promethearchaeaceae</taxon>
        <taxon>Candidatus Lokiarchaeum</taxon>
    </lineage>
</organism>
<dbReference type="InterPro" id="IPR036640">
    <property type="entry name" value="ABC1_TM_sf"/>
</dbReference>
<keyword evidence="11" id="KW-1185">Reference proteome</keyword>
<dbReference type="SUPFAM" id="SSF90123">
    <property type="entry name" value="ABC transporter transmembrane region"/>
    <property type="match status" value="1"/>
</dbReference>
<evidence type="ECO:0000256" key="5">
    <source>
        <dbReference type="ARBA" id="ARBA00022989"/>
    </source>
</evidence>
<evidence type="ECO:0000256" key="3">
    <source>
        <dbReference type="ARBA" id="ARBA00022741"/>
    </source>
</evidence>
<dbReference type="PANTHER" id="PTHR43394">
    <property type="entry name" value="ATP-DEPENDENT PERMEASE MDL1, MITOCHONDRIAL"/>
    <property type="match status" value="1"/>
</dbReference>
<dbReference type="PANTHER" id="PTHR43394:SF1">
    <property type="entry name" value="ATP-BINDING CASSETTE SUB-FAMILY B MEMBER 10, MITOCHONDRIAL"/>
    <property type="match status" value="1"/>
</dbReference>
<dbReference type="InterPro" id="IPR039421">
    <property type="entry name" value="Type_1_exporter"/>
</dbReference>
<dbReference type="PROSITE" id="PS50929">
    <property type="entry name" value="ABC_TM1F"/>
    <property type="match status" value="1"/>
</dbReference>
<feature type="transmembrane region" description="Helical" evidence="7">
    <location>
        <begin position="248"/>
        <end position="271"/>
    </location>
</feature>
<gene>
    <name evidence="10" type="ORF">NEF87_002518</name>
</gene>
<dbReference type="PROSITE" id="PS50893">
    <property type="entry name" value="ABC_TRANSPORTER_2"/>
    <property type="match status" value="1"/>
</dbReference>
<dbReference type="EMBL" id="CP104013">
    <property type="protein sequence ID" value="UYP46233.1"/>
    <property type="molecule type" value="Genomic_DNA"/>
</dbReference>
<dbReference type="Pfam" id="PF00664">
    <property type="entry name" value="ABC_membrane"/>
    <property type="match status" value="1"/>
</dbReference>
<evidence type="ECO:0000259" key="9">
    <source>
        <dbReference type="PROSITE" id="PS50929"/>
    </source>
</evidence>
<dbReference type="Gene3D" id="3.40.50.300">
    <property type="entry name" value="P-loop containing nucleotide triphosphate hydrolases"/>
    <property type="match status" value="1"/>
</dbReference>
<evidence type="ECO:0000313" key="11">
    <source>
        <dbReference type="Proteomes" id="UP001208689"/>
    </source>
</evidence>
<feature type="transmembrane region" description="Helical" evidence="7">
    <location>
        <begin position="133"/>
        <end position="152"/>
    </location>
</feature>
<evidence type="ECO:0000256" key="2">
    <source>
        <dbReference type="ARBA" id="ARBA00022692"/>
    </source>
</evidence>
<sequence>MKALFKLLIPYVKRQKTIFMIVNLTAIATAVFQTLIPFQVSSLIDTVIVPRNLDRLVPGFLLLIMYALLDWGGNMSLRVSATYFGQAIIRDLRQDLYETLQSQELEFYANENVGQIMSRTIGEIISFGNILRWGYRLFLLFLWLYLFSIISVWQISPYLSLILLILIPIIFGTIFYASSQNQGKFYQEKYVGGKLNNFIAENLAGIKTVKSFGREEEQIAKYVKKNNEYIDTMLKTYRVRAGLREGMVFILSLATMGLIIVGGAFIFNGIITAGQFVAFMLLVIQMGIPGRWMGYLGVLTFDANAATLRLNEVFDAPNPLLQSQGDLIMNEVKGKITFDKVDFSYPTGVPILQNINFTIEPGQQIVLLGPNGSGKSSLVNLIPRLFDPTKGRILIDDFDIKSFSLSSLRKQIGIVHQEAYLFTLSLHDNIAYGFPNATREDVIKVAKAAQIHEFICTLEEGYETIVGERGVTLSGGQRQRIAIARTLLKNPPIIIFDDSVSAVDPVTEGLIQASLQKLGENRTTIIISQRPSSLQYAERIIVMDKGFVVQDGTDDTLRSVPGIYQQFVETVQYQLKNIDWNESVARNNPASSINSSKKGQN</sequence>
<comment type="subcellular location">
    <subcellularLocation>
        <location evidence="1">Membrane</location>
        <topology evidence="1">Multi-pass membrane protein</topology>
    </subcellularLocation>
</comment>
<feature type="transmembrane region" description="Helical" evidence="7">
    <location>
        <begin position="21"/>
        <end position="44"/>
    </location>
</feature>
<feature type="transmembrane region" description="Helical" evidence="7">
    <location>
        <begin position="56"/>
        <end position="73"/>
    </location>
</feature>
<evidence type="ECO:0000256" key="6">
    <source>
        <dbReference type="ARBA" id="ARBA00023136"/>
    </source>
</evidence>
<feature type="transmembrane region" description="Helical" evidence="7">
    <location>
        <begin position="158"/>
        <end position="177"/>
    </location>
</feature>
<keyword evidence="2 7" id="KW-0812">Transmembrane</keyword>
<protein>
    <submittedName>
        <fullName evidence="10">Vitamin B12 import ATP-binding protein BtuD</fullName>
    </submittedName>
</protein>
<dbReference type="InterPro" id="IPR003439">
    <property type="entry name" value="ABC_transporter-like_ATP-bd"/>
</dbReference>
<evidence type="ECO:0000256" key="4">
    <source>
        <dbReference type="ARBA" id="ARBA00022840"/>
    </source>
</evidence>
<keyword evidence="3" id="KW-0547">Nucleotide-binding</keyword>
<evidence type="ECO:0000256" key="1">
    <source>
        <dbReference type="ARBA" id="ARBA00004141"/>
    </source>
</evidence>
<dbReference type="GO" id="GO:0005524">
    <property type="term" value="F:ATP binding"/>
    <property type="evidence" value="ECO:0007669"/>
    <property type="project" value="UniProtKB-KW"/>
</dbReference>
<accession>A0ABY6HS96</accession>
<dbReference type="InterPro" id="IPR011527">
    <property type="entry name" value="ABC1_TM_dom"/>
</dbReference>
<keyword evidence="6 7" id="KW-0472">Membrane</keyword>